<keyword evidence="1" id="KW-0862">Zinc</keyword>
<dbReference type="AlphaFoldDB" id="G5ABE4"/>
<evidence type="ECO:0000256" key="1">
    <source>
        <dbReference type="PROSITE-ProRule" id="PRU00047"/>
    </source>
</evidence>
<dbReference type="Gene3D" id="4.10.60.10">
    <property type="entry name" value="Zinc finger, CCHC-type"/>
    <property type="match status" value="1"/>
</dbReference>
<gene>
    <name evidence="4" type="ORF">PHYSODRAFT_319490</name>
</gene>
<protein>
    <recommendedName>
        <fullName evidence="3">CCHC-type domain-containing protein</fullName>
    </recommendedName>
</protein>
<dbReference type="GeneID" id="20644328"/>
<feature type="region of interest" description="Disordered" evidence="2">
    <location>
        <begin position="230"/>
        <end position="303"/>
    </location>
</feature>
<sequence length="427" mass="46402">MAVGQRGCLCLGLSSSCPRVCNKAPRFEGTFELYRAELELYLAERDLWAVVSGGETRHITDVDLQRQYDGRDRIARATILRGLRCQGLYQTSHNEGQLLAEYITTMTQLRQKLRNMGPDHAITDNDMAQLLLMGVAVTHPELLDHFDLPTRQGNPPTLLQVTNALRSKDERTRMAEQVGGTRNGNGVVMNTMRAGPPVQPGLNGGNGGKKRKCFHCGKPGHFKRDCWHLKKKSKKVQAGGKEIKKTTKLSKKKTEEKASKGDHAEKKPGVIQHMLWLNGSAPDVPGRGSTSDSSSDSDGDEEAPALGMVAGLAREGAVGAWMLDCGSTTHVCVERGQFSSSKKSKAMFKVWTGEVTLGVMSGSVLVTVANARTGCGNEDTVHIKMENVEYSPFGSVNLISLGRMEEAGWLPSFSPSSFVPRSNGSSS</sequence>
<organism evidence="4 5">
    <name type="scientific">Phytophthora sojae (strain P6497)</name>
    <name type="common">Soybean stem and root rot agent</name>
    <name type="synonym">Phytophthora megasperma f. sp. glycines</name>
    <dbReference type="NCBI Taxonomy" id="1094619"/>
    <lineage>
        <taxon>Eukaryota</taxon>
        <taxon>Sar</taxon>
        <taxon>Stramenopiles</taxon>
        <taxon>Oomycota</taxon>
        <taxon>Peronosporomycetes</taxon>
        <taxon>Peronosporales</taxon>
        <taxon>Peronosporaceae</taxon>
        <taxon>Phytophthora</taxon>
    </lineage>
</organism>
<keyword evidence="1" id="KW-0479">Metal-binding</keyword>
<dbReference type="PROSITE" id="PS50158">
    <property type="entry name" value="ZF_CCHC"/>
    <property type="match status" value="1"/>
</dbReference>
<dbReference type="EMBL" id="JH159163">
    <property type="protein sequence ID" value="EGZ06669.1"/>
    <property type="molecule type" value="Genomic_DNA"/>
</dbReference>
<dbReference type="InterPro" id="IPR036875">
    <property type="entry name" value="Znf_CCHC_sf"/>
</dbReference>
<evidence type="ECO:0000259" key="3">
    <source>
        <dbReference type="PROSITE" id="PS50158"/>
    </source>
</evidence>
<dbReference type="SUPFAM" id="SSF57756">
    <property type="entry name" value="Retrovirus zinc finger-like domains"/>
    <property type="match status" value="1"/>
</dbReference>
<dbReference type="KEGG" id="psoj:PHYSODRAFT_319490"/>
<keyword evidence="5" id="KW-1185">Reference proteome</keyword>
<evidence type="ECO:0000313" key="5">
    <source>
        <dbReference type="Proteomes" id="UP000002640"/>
    </source>
</evidence>
<dbReference type="PROSITE" id="PS51257">
    <property type="entry name" value="PROKAR_LIPOPROTEIN"/>
    <property type="match status" value="1"/>
</dbReference>
<keyword evidence="1" id="KW-0863">Zinc-finger</keyword>
<dbReference type="Pfam" id="PF22936">
    <property type="entry name" value="Pol_BBD"/>
    <property type="match status" value="1"/>
</dbReference>
<name>G5ABE4_PHYSP</name>
<reference evidence="4 5" key="1">
    <citation type="journal article" date="2006" name="Science">
        <title>Phytophthora genome sequences uncover evolutionary origins and mechanisms of pathogenesis.</title>
        <authorList>
            <person name="Tyler B.M."/>
            <person name="Tripathy S."/>
            <person name="Zhang X."/>
            <person name="Dehal P."/>
            <person name="Jiang R.H."/>
            <person name="Aerts A."/>
            <person name="Arredondo F.D."/>
            <person name="Baxter L."/>
            <person name="Bensasson D."/>
            <person name="Beynon J.L."/>
            <person name="Chapman J."/>
            <person name="Damasceno C.M."/>
            <person name="Dorrance A.E."/>
            <person name="Dou D."/>
            <person name="Dickerman A.W."/>
            <person name="Dubchak I.L."/>
            <person name="Garbelotto M."/>
            <person name="Gijzen M."/>
            <person name="Gordon S.G."/>
            <person name="Govers F."/>
            <person name="Grunwald N.J."/>
            <person name="Huang W."/>
            <person name="Ivors K.L."/>
            <person name="Jones R.W."/>
            <person name="Kamoun S."/>
            <person name="Krampis K."/>
            <person name="Lamour K.H."/>
            <person name="Lee M.K."/>
            <person name="McDonald W.H."/>
            <person name="Medina M."/>
            <person name="Meijer H.J."/>
            <person name="Nordberg E.K."/>
            <person name="Maclean D.J."/>
            <person name="Ospina-Giraldo M.D."/>
            <person name="Morris P.F."/>
            <person name="Phuntumart V."/>
            <person name="Putnam N.H."/>
            <person name="Rash S."/>
            <person name="Rose J.K."/>
            <person name="Sakihama Y."/>
            <person name="Salamov A.A."/>
            <person name="Savidor A."/>
            <person name="Scheuring C.F."/>
            <person name="Smith B.M."/>
            <person name="Sobral B.W."/>
            <person name="Terry A."/>
            <person name="Torto-Alalibo T.A."/>
            <person name="Win J."/>
            <person name="Xu Z."/>
            <person name="Zhang H."/>
            <person name="Grigoriev I.V."/>
            <person name="Rokhsar D.S."/>
            <person name="Boore J.L."/>
        </authorList>
    </citation>
    <scope>NUCLEOTIDE SEQUENCE [LARGE SCALE GENOMIC DNA]</scope>
    <source>
        <strain evidence="4 5">P6497</strain>
    </source>
</reference>
<accession>G5ABE4</accession>
<dbReference type="Proteomes" id="UP000002640">
    <property type="component" value="Unassembled WGS sequence"/>
</dbReference>
<dbReference type="GO" id="GO:0008270">
    <property type="term" value="F:zinc ion binding"/>
    <property type="evidence" value="ECO:0007669"/>
    <property type="project" value="UniProtKB-KW"/>
</dbReference>
<dbReference type="InterPro" id="IPR054722">
    <property type="entry name" value="PolX-like_BBD"/>
</dbReference>
<dbReference type="RefSeq" id="XP_009537433.1">
    <property type="nucleotide sequence ID" value="XM_009539138.1"/>
</dbReference>
<evidence type="ECO:0000256" key="2">
    <source>
        <dbReference type="SAM" id="MobiDB-lite"/>
    </source>
</evidence>
<evidence type="ECO:0000313" key="4">
    <source>
        <dbReference type="EMBL" id="EGZ06669.1"/>
    </source>
</evidence>
<dbReference type="InterPro" id="IPR001878">
    <property type="entry name" value="Znf_CCHC"/>
</dbReference>
<dbReference type="SMART" id="SM00343">
    <property type="entry name" value="ZnF_C2HC"/>
    <property type="match status" value="1"/>
</dbReference>
<dbReference type="GO" id="GO:0003676">
    <property type="term" value="F:nucleic acid binding"/>
    <property type="evidence" value="ECO:0007669"/>
    <property type="project" value="InterPro"/>
</dbReference>
<dbReference type="InParanoid" id="G5ABE4"/>
<proteinExistence type="predicted"/>
<dbReference type="Pfam" id="PF00098">
    <property type="entry name" value="zf-CCHC"/>
    <property type="match status" value="1"/>
</dbReference>
<feature type="compositionally biased region" description="Basic and acidic residues" evidence="2">
    <location>
        <begin position="252"/>
        <end position="268"/>
    </location>
</feature>
<feature type="domain" description="CCHC-type" evidence="3">
    <location>
        <begin position="211"/>
        <end position="226"/>
    </location>
</feature>